<evidence type="ECO:0000313" key="1">
    <source>
        <dbReference type="EMBL" id="PHT87697.1"/>
    </source>
</evidence>
<gene>
    <name evidence="1" type="ORF">T459_09803</name>
</gene>
<comment type="caution">
    <text evidence="1">The sequence shown here is derived from an EMBL/GenBank/DDBJ whole genome shotgun (WGS) entry which is preliminary data.</text>
</comment>
<dbReference type="Proteomes" id="UP000222542">
    <property type="component" value="Unassembled WGS sequence"/>
</dbReference>
<dbReference type="EMBL" id="AYRZ02000003">
    <property type="protein sequence ID" value="PHT87697.1"/>
    <property type="molecule type" value="Genomic_DNA"/>
</dbReference>
<organism evidence="1 2">
    <name type="scientific">Capsicum annuum</name>
    <name type="common">Capsicum pepper</name>
    <dbReference type="NCBI Taxonomy" id="4072"/>
    <lineage>
        <taxon>Eukaryota</taxon>
        <taxon>Viridiplantae</taxon>
        <taxon>Streptophyta</taxon>
        <taxon>Embryophyta</taxon>
        <taxon>Tracheophyta</taxon>
        <taxon>Spermatophyta</taxon>
        <taxon>Magnoliopsida</taxon>
        <taxon>eudicotyledons</taxon>
        <taxon>Gunneridae</taxon>
        <taxon>Pentapetalae</taxon>
        <taxon>asterids</taxon>
        <taxon>lamiids</taxon>
        <taxon>Solanales</taxon>
        <taxon>Solanaceae</taxon>
        <taxon>Solanoideae</taxon>
        <taxon>Capsiceae</taxon>
        <taxon>Capsicum</taxon>
    </lineage>
</organism>
<protein>
    <submittedName>
        <fullName evidence="1">Uncharacterized protein</fullName>
    </submittedName>
</protein>
<proteinExistence type="predicted"/>
<dbReference type="Gramene" id="PHT87697">
    <property type="protein sequence ID" value="PHT87697"/>
    <property type="gene ID" value="T459_09803"/>
</dbReference>
<reference evidence="1 2" key="1">
    <citation type="journal article" date="2014" name="Nat. Genet.">
        <title>Genome sequence of the hot pepper provides insights into the evolution of pungency in Capsicum species.</title>
        <authorList>
            <person name="Kim S."/>
            <person name="Park M."/>
            <person name="Yeom S.I."/>
            <person name="Kim Y.M."/>
            <person name="Lee J.M."/>
            <person name="Lee H.A."/>
            <person name="Seo E."/>
            <person name="Choi J."/>
            <person name="Cheong K."/>
            <person name="Kim K.T."/>
            <person name="Jung K."/>
            <person name="Lee G.W."/>
            <person name="Oh S.K."/>
            <person name="Bae C."/>
            <person name="Kim S.B."/>
            <person name="Lee H.Y."/>
            <person name="Kim S.Y."/>
            <person name="Kim M.S."/>
            <person name="Kang B.C."/>
            <person name="Jo Y.D."/>
            <person name="Yang H.B."/>
            <person name="Jeong H.J."/>
            <person name="Kang W.H."/>
            <person name="Kwon J.K."/>
            <person name="Shin C."/>
            <person name="Lim J.Y."/>
            <person name="Park J.H."/>
            <person name="Huh J.H."/>
            <person name="Kim J.S."/>
            <person name="Kim B.D."/>
            <person name="Cohen O."/>
            <person name="Paran I."/>
            <person name="Suh M.C."/>
            <person name="Lee S.B."/>
            <person name="Kim Y.K."/>
            <person name="Shin Y."/>
            <person name="Noh S.J."/>
            <person name="Park J."/>
            <person name="Seo Y.S."/>
            <person name="Kwon S.Y."/>
            <person name="Kim H.A."/>
            <person name="Park J.M."/>
            <person name="Kim H.J."/>
            <person name="Choi S.B."/>
            <person name="Bosland P.W."/>
            <person name="Reeves G."/>
            <person name="Jo S.H."/>
            <person name="Lee B.W."/>
            <person name="Cho H.T."/>
            <person name="Choi H.S."/>
            <person name="Lee M.S."/>
            <person name="Yu Y."/>
            <person name="Do Choi Y."/>
            <person name="Park B.S."/>
            <person name="van Deynze A."/>
            <person name="Ashrafi H."/>
            <person name="Hill T."/>
            <person name="Kim W.T."/>
            <person name="Pai H.S."/>
            <person name="Ahn H.K."/>
            <person name="Yeam I."/>
            <person name="Giovannoni J.J."/>
            <person name="Rose J.K."/>
            <person name="Sorensen I."/>
            <person name="Lee S.J."/>
            <person name="Kim R.W."/>
            <person name="Choi I.Y."/>
            <person name="Choi B.S."/>
            <person name="Lim J.S."/>
            <person name="Lee Y.H."/>
            <person name="Choi D."/>
        </authorList>
    </citation>
    <scope>NUCLEOTIDE SEQUENCE [LARGE SCALE GENOMIC DNA]</scope>
    <source>
        <strain evidence="2">cv. CM334</strain>
    </source>
</reference>
<sequence length="74" mass="8423">MAEGTRFKLVDHRLSRHDKILNELLTNQQEVRNIQIGIQGTLELLLDRLTALERVPNRAQGEHQQGDVILPNSA</sequence>
<keyword evidence="2" id="KW-1185">Reference proteome</keyword>
<dbReference type="OMA" id="HINVMER"/>
<accession>A0A2G3A0F0</accession>
<reference evidence="1 2" key="2">
    <citation type="journal article" date="2017" name="Genome Biol.">
        <title>New reference genome sequences of hot pepper reveal the massive evolution of plant disease-resistance genes by retroduplication.</title>
        <authorList>
            <person name="Kim S."/>
            <person name="Park J."/>
            <person name="Yeom S.I."/>
            <person name="Kim Y.M."/>
            <person name="Seo E."/>
            <person name="Kim K.T."/>
            <person name="Kim M.S."/>
            <person name="Lee J.M."/>
            <person name="Cheong K."/>
            <person name="Shin H.S."/>
            <person name="Kim S.B."/>
            <person name="Han K."/>
            <person name="Lee J."/>
            <person name="Park M."/>
            <person name="Lee H.A."/>
            <person name="Lee H.Y."/>
            <person name="Lee Y."/>
            <person name="Oh S."/>
            <person name="Lee J.H."/>
            <person name="Choi E."/>
            <person name="Choi E."/>
            <person name="Lee S.E."/>
            <person name="Jeon J."/>
            <person name="Kim H."/>
            <person name="Choi G."/>
            <person name="Song H."/>
            <person name="Lee J."/>
            <person name="Lee S.C."/>
            <person name="Kwon J.K."/>
            <person name="Lee H.Y."/>
            <person name="Koo N."/>
            <person name="Hong Y."/>
            <person name="Kim R.W."/>
            <person name="Kang W.H."/>
            <person name="Huh J.H."/>
            <person name="Kang B.C."/>
            <person name="Yang T.J."/>
            <person name="Lee Y.H."/>
            <person name="Bennetzen J.L."/>
            <person name="Choi D."/>
        </authorList>
    </citation>
    <scope>NUCLEOTIDE SEQUENCE [LARGE SCALE GENOMIC DNA]</scope>
    <source>
        <strain evidence="2">cv. CM334</strain>
    </source>
</reference>
<dbReference type="AlphaFoldDB" id="A0A2G3A0F0"/>
<evidence type="ECO:0000313" key="2">
    <source>
        <dbReference type="Proteomes" id="UP000222542"/>
    </source>
</evidence>
<name>A0A2G3A0F0_CAPAN</name>